<dbReference type="OrthoDB" id="273843at2759"/>
<feature type="compositionally biased region" description="Basic and acidic residues" evidence="1">
    <location>
        <begin position="667"/>
        <end position="682"/>
    </location>
</feature>
<feature type="transmembrane region" description="Helical" evidence="2">
    <location>
        <begin position="297"/>
        <end position="316"/>
    </location>
</feature>
<feature type="region of interest" description="Disordered" evidence="1">
    <location>
        <begin position="1204"/>
        <end position="1226"/>
    </location>
</feature>
<name>A0A061IY00_TRYRA</name>
<feature type="transmembrane region" description="Helical" evidence="2">
    <location>
        <begin position="103"/>
        <end position="126"/>
    </location>
</feature>
<feature type="compositionally biased region" description="Acidic residues" evidence="1">
    <location>
        <begin position="1043"/>
        <end position="1053"/>
    </location>
</feature>
<feature type="compositionally biased region" description="Low complexity" evidence="1">
    <location>
        <begin position="1064"/>
        <end position="1073"/>
    </location>
</feature>
<feature type="compositionally biased region" description="Basic and acidic residues" evidence="1">
    <location>
        <begin position="721"/>
        <end position="730"/>
    </location>
</feature>
<reference evidence="3 4" key="1">
    <citation type="submission" date="2013-07" db="EMBL/GenBank/DDBJ databases">
        <authorList>
            <person name="Stoco P.H."/>
            <person name="Wagner G."/>
            <person name="Gerber A."/>
            <person name="Zaha A."/>
            <person name="Thompson C."/>
            <person name="Bartholomeu D.C."/>
            <person name="Luckemeyer D.D."/>
            <person name="Bahia D."/>
            <person name="Loreto E."/>
            <person name="Prestes E.B."/>
            <person name="Lima F.M."/>
            <person name="Rodrigues-Luiz G."/>
            <person name="Vallejo G.A."/>
            <person name="Filho J.F."/>
            <person name="Monteiro K.M."/>
            <person name="Tyler K.M."/>
            <person name="de Almeida L.G."/>
            <person name="Ortiz M.F."/>
            <person name="Siervo M.A."/>
            <person name="de Moraes M.H."/>
            <person name="Cunha O.L."/>
            <person name="Mendonca-Neto R."/>
            <person name="Silva R."/>
            <person name="Teixeira S.M."/>
            <person name="Murta S.M."/>
            <person name="Sincero T.C."/>
            <person name="Mendes T.A."/>
            <person name="Urmenyi T.P."/>
            <person name="Silva V.G."/>
            <person name="da Rocha W.D."/>
            <person name="Andersson B."/>
            <person name="Romanha A.J."/>
            <person name="Steindel M."/>
            <person name="de Vasconcelos A.T."/>
            <person name="Grisard E.C."/>
        </authorList>
    </citation>
    <scope>NUCLEOTIDE SEQUENCE [LARGE SCALE GENOMIC DNA]</scope>
    <source>
        <strain evidence="3 4">SC58</strain>
    </source>
</reference>
<organism evidence="3 4">
    <name type="scientific">Trypanosoma rangeli SC58</name>
    <dbReference type="NCBI Taxonomy" id="429131"/>
    <lineage>
        <taxon>Eukaryota</taxon>
        <taxon>Discoba</taxon>
        <taxon>Euglenozoa</taxon>
        <taxon>Kinetoplastea</taxon>
        <taxon>Metakinetoplastina</taxon>
        <taxon>Trypanosomatida</taxon>
        <taxon>Trypanosomatidae</taxon>
        <taxon>Trypanosoma</taxon>
        <taxon>Herpetosoma</taxon>
    </lineage>
</organism>
<keyword evidence="4" id="KW-1185">Reference proteome</keyword>
<feature type="transmembrane region" description="Helical" evidence="2">
    <location>
        <begin position="267"/>
        <end position="285"/>
    </location>
</feature>
<keyword evidence="2" id="KW-1133">Transmembrane helix</keyword>
<feature type="transmembrane region" description="Helical" evidence="2">
    <location>
        <begin position="138"/>
        <end position="162"/>
    </location>
</feature>
<evidence type="ECO:0000256" key="1">
    <source>
        <dbReference type="SAM" id="MobiDB-lite"/>
    </source>
</evidence>
<feature type="region of interest" description="Disordered" evidence="1">
    <location>
        <begin position="878"/>
        <end position="905"/>
    </location>
</feature>
<keyword evidence="2" id="KW-0472">Membrane</keyword>
<dbReference type="EMBL" id="AUPL01006418">
    <property type="protein sequence ID" value="ESL05917.1"/>
    <property type="molecule type" value="Genomic_DNA"/>
</dbReference>
<accession>A0A061IY00</accession>
<evidence type="ECO:0000313" key="4">
    <source>
        <dbReference type="Proteomes" id="UP000031737"/>
    </source>
</evidence>
<keyword evidence="2" id="KW-0812">Transmembrane</keyword>
<feature type="region of interest" description="Disordered" evidence="1">
    <location>
        <begin position="660"/>
        <end position="682"/>
    </location>
</feature>
<feature type="transmembrane region" description="Helical" evidence="2">
    <location>
        <begin position="1297"/>
        <end position="1318"/>
    </location>
</feature>
<protein>
    <submittedName>
        <fullName evidence="3">Uncharacterized protein</fullName>
    </submittedName>
</protein>
<dbReference type="PANTHER" id="PTHR34993">
    <property type="entry name" value="TRANSMEMBRANE PROTEIN"/>
    <property type="match status" value="1"/>
</dbReference>
<dbReference type="Proteomes" id="UP000031737">
    <property type="component" value="Unassembled WGS sequence"/>
</dbReference>
<feature type="region of interest" description="Disordered" evidence="1">
    <location>
        <begin position="694"/>
        <end position="741"/>
    </location>
</feature>
<feature type="transmembrane region" description="Helical" evidence="2">
    <location>
        <begin position="508"/>
        <end position="526"/>
    </location>
</feature>
<feature type="compositionally biased region" description="Basic and acidic residues" evidence="1">
    <location>
        <begin position="887"/>
        <end position="902"/>
    </location>
</feature>
<evidence type="ECO:0000313" key="3">
    <source>
        <dbReference type="EMBL" id="ESL05917.1"/>
    </source>
</evidence>
<feature type="transmembrane region" description="Helical" evidence="2">
    <location>
        <begin position="484"/>
        <end position="502"/>
    </location>
</feature>
<feature type="transmembrane region" description="Helical" evidence="2">
    <location>
        <begin position="224"/>
        <end position="247"/>
    </location>
</feature>
<feature type="transmembrane region" description="Helical" evidence="2">
    <location>
        <begin position="12"/>
        <end position="33"/>
    </location>
</feature>
<feature type="transmembrane region" description="Helical" evidence="2">
    <location>
        <begin position="569"/>
        <end position="592"/>
    </location>
</feature>
<gene>
    <name evidence="3" type="ORF">TRSC58_06418</name>
</gene>
<feature type="transmembrane region" description="Helical" evidence="2">
    <location>
        <begin position="74"/>
        <end position="96"/>
    </location>
</feature>
<evidence type="ECO:0000256" key="2">
    <source>
        <dbReference type="SAM" id="Phobius"/>
    </source>
</evidence>
<feature type="transmembrane region" description="Helical" evidence="2">
    <location>
        <begin position="406"/>
        <end position="429"/>
    </location>
</feature>
<dbReference type="VEuPathDB" id="TriTrypDB:TRSC58_06418"/>
<comment type="caution">
    <text evidence="3">The sequence shown here is derived from an EMBL/GenBank/DDBJ whole genome shotgun (WGS) entry which is preliminary data.</text>
</comment>
<proteinExistence type="predicted"/>
<sequence length="1442" mass="161022">MTVFDLADMTVTYVQYIFILVSISPMSFPDFYIEPFRSLRYVSLEFVDKLSKDGHYSNPLGIKLPDWLPLDYRLQFAFIAVFAPFLASLVGVLTVCSTLVFAGLLLVLTALFSMLFGAVMLAHPWIYSTDVISKQTRVLLVSVGAAMMAVLIVIGAFAFHFWRLRRKHEQEAIMESTVALNTEPMWGTSLAEKAVTRSETNLRALAALTAHEDGNRCYLRRCRLALTLPQFVMAVVVLMGGVVFIGLPPIRDIRFFQDSPVGHTTGSILLLVGLMTFVWATFGIFRAGRRLQLKMYDLLSSTVLGIMMVVISFIYSPVLMNMINIMWCVEVKCGVEEWIGPPGSIGSASGNSPIWGTLASPCAPCNFSMHAQNCPAALQTKLCGDAVVHSLLAYDSSVPCSEVNTFYKVAVLVILLSYTVGYPIFLVVVADRGTIILEREYPLDKRLMDEFTEKELYYEKVRKSVNVSAPVYQAYRRSYRKARLTFLLQRVLLVTIGCLTSRGISEDFAWLGLVLVLVVCMLYFLYTALLHPYARPVENIYGATQQFTIVCVASVGVVGQRLGKRAIPFWVAVLLAVIVCVAPLVALIVGLVQTFQKDRERAERLQRRLENGFAVESKTFQGCLFTPGVRGKGDPPNTTGRKIAGLKERVNRMFGGGAARAVSAEGQGKKDSASRTKPPPREVWEAGLGSFAGPNYSCQRQRQSHTQERSRLTFSSDSCEEAPRKVHYPQEHSAQGAGLVNPRKEELIGLTSHLGGRGDAEIVRAAAPSAPQQSLAEDVNYGAEFPGDDYFKDARPFVPAAYFGGFDDALLLLSGDAAGREVVRRKPTRAKGEKWWSGEKTVRNLLSLFATFRGQLTQQSITTQKEPTDDEAEGLKSTILHGGTTRRKGETTGEQERQEVTGDAKSYSTTLAPRKSAFFRFWKRWRKALNISDTSLRYANVLEERIMLQKSAGVQDRPFWLEPSETQQQTYNVPGSSAPSYCAKNSRVVAFERSAIGQPTAFARLKAHKNLRHPPIVVEGKQSRALIGSLSTTNSRPLRLGDAETDSSADEEIQLSSSRKRSSVDQASADAAAPPKGKLQESLVSLVGHRSERPLEEFDEAQCQEESFSVYTRFECIFNAERQVQRLEHFCDRGLQAAHNGARRPTVFAPVYPKVHLEGVEVTDWDEFTQRLLAEINIPRAGSVNQSSSFSRKAGLEDAPKFLPLKAGETTNESPRSVGGTKRRTEREIPGVSIDHDTEAVLQPLSIASAMPKRVQLLLRHFLLRRRLTEVFKEQRTRLRALQQAVDFRIACIIKKYMRWFFLALSVCTTVALVFCLCGMLQGTKSDFVDGVWRHNSVEQELMGYNSWEAFTQHCCCLSKVNLTATFPYYLLDVENWLCEDGRVKQRVRRDAYESTVVSGYSVRELCGMTFHNSCYPFVTSENRVELLGCSGAVKEREKKRW</sequence>
<dbReference type="PANTHER" id="PTHR34993:SF1">
    <property type="entry name" value="TRANSMEMBRANE PROTEIN"/>
    <property type="match status" value="1"/>
</dbReference>
<feature type="region of interest" description="Disordered" evidence="1">
    <location>
        <begin position="1034"/>
        <end position="1079"/>
    </location>
</feature>